<evidence type="ECO:0000256" key="13">
    <source>
        <dbReference type="HAMAP-Rule" id="MF_00047"/>
    </source>
</evidence>
<reference evidence="18" key="1">
    <citation type="journal article" date="2019" name="PLoS Negl. Trop. Dis.">
        <title>Revisiting the worldwide diversity of Leptospira species in the environment.</title>
        <authorList>
            <person name="Vincent A.T."/>
            <person name="Schiettekatte O."/>
            <person name="Bourhy P."/>
            <person name="Veyrier F.J."/>
            <person name="Picardeau M."/>
        </authorList>
    </citation>
    <scope>NUCLEOTIDE SEQUENCE [LARGE SCALE GENOMIC DNA]</scope>
    <source>
        <strain evidence="18">201702476</strain>
    </source>
</reference>
<keyword evidence="9 13" id="KW-0133">Cell shape</keyword>
<dbReference type="GO" id="GO:0005737">
    <property type="term" value="C:cytoplasm"/>
    <property type="evidence" value="ECO:0007669"/>
    <property type="project" value="UniProtKB-SubCell"/>
</dbReference>
<dbReference type="PROSITE" id="PS00843">
    <property type="entry name" value="DALA_DALA_LIGASE_1"/>
    <property type="match status" value="1"/>
</dbReference>
<comment type="function">
    <text evidence="13">Cell wall formation.</text>
</comment>
<keyword evidence="15" id="KW-0464">Manganese</keyword>
<feature type="active site" evidence="14">
    <location>
        <position position="16"/>
    </location>
</feature>
<comment type="cofactor">
    <cofactor evidence="1">
        <name>Mn(2+)</name>
        <dbReference type="ChEBI" id="CHEBI:29035"/>
    </cofactor>
</comment>
<dbReference type="GO" id="GO:0009252">
    <property type="term" value="P:peptidoglycan biosynthetic process"/>
    <property type="evidence" value="ECO:0007669"/>
    <property type="project" value="UniProtKB-UniRule"/>
</dbReference>
<feature type="domain" description="ATP-grasp" evidence="17">
    <location>
        <begin position="140"/>
        <end position="345"/>
    </location>
</feature>
<keyword evidence="6 13" id="KW-0436">Ligase</keyword>
<dbReference type="PROSITE" id="PS00844">
    <property type="entry name" value="DALA_DALA_LIGASE_2"/>
    <property type="match status" value="1"/>
</dbReference>
<evidence type="ECO:0000256" key="1">
    <source>
        <dbReference type="ARBA" id="ARBA00001936"/>
    </source>
</evidence>
<feature type="active site" evidence="14">
    <location>
        <position position="185"/>
    </location>
</feature>
<evidence type="ECO:0000259" key="17">
    <source>
        <dbReference type="PROSITE" id="PS50975"/>
    </source>
</evidence>
<dbReference type="Proteomes" id="UP000297693">
    <property type="component" value="Unassembled WGS sequence"/>
</dbReference>
<dbReference type="NCBIfam" id="NF002378">
    <property type="entry name" value="PRK01372.1"/>
    <property type="match status" value="1"/>
</dbReference>
<dbReference type="InterPro" id="IPR016185">
    <property type="entry name" value="PreATP-grasp_dom_sf"/>
</dbReference>
<dbReference type="EC" id="6.3.2.4" evidence="4 13"/>
<dbReference type="GO" id="GO:0005524">
    <property type="term" value="F:ATP binding"/>
    <property type="evidence" value="ECO:0007669"/>
    <property type="project" value="UniProtKB-UniRule"/>
</dbReference>
<evidence type="ECO:0000313" key="18">
    <source>
        <dbReference type="EMBL" id="TGL62733.1"/>
    </source>
</evidence>
<keyword evidence="7 16" id="KW-0547">Nucleotide-binding</keyword>
<protein>
    <recommendedName>
        <fullName evidence="4 13">D-alanine--D-alanine ligase</fullName>
        <ecNumber evidence="4 13">6.3.2.4</ecNumber>
    </recommendedName>
    <alternativeName>
        <fullName evidence="13">D-Ala-D-Ala ligase</fullName>
    </alternativeName>
    <alternativeName>
        <fullName evidence="13">D-alanylalanine synthetase</fullName>
    </alternativeName>
</protein>
<dbReference type="InterPro" id="IPR000291">
    <property type="entry name" value="D-Ala_lig_Van_CS"/>
</dbReference>
<evidence type="ECO:0000256" key="15">
    <source>
        <dbReference type="PIRSR" id="PIRSR039102-3"/>
    </source>
</evidence>
<dbReference type="PIRSF" id="PIRSF039102">
    <property type="entry name" value="Ddl/VanB"/>
    <property type="match status" value="1"/>
</dbReference>
<evidence type="ECO:0000256" key="14">
    <source>
        <dbReference type="PIRSR" id="PIRSR039102-1"/>
    </source>
</evidence>
<comment type="caution">
    <text evidence="18">The sequence shown here is derived from an EMBL/GenBank/DDBJ whole genome shotgun (WGS) entry which is preliminary data.</text>
</comment>
<dbReference type="UniPathway" id="UPA00219"/>
<evidence type="ECO:0000256" key="11">
    <source>
        <dbReference type="ARBA" id="ARBA00023316"/>
    </source>
</evidence>
<keyword evidence="15" id="KW-0460">Magnesium</keyword>
<feature type="binding site" evidence="15">
    <location>
        <position position="312"/>
    </location>
    <ligand>
        <name>Mg(2+)</name>
        <dbReference type="ChEBI" id="CHEBI:18420"/>
        <label>2</label>
    </ligand>
</feature>
<comment type="subcellular location">
    <subcellularLocation>
        <location evidence="2 13">Cytoplasm</location>
    </subcellularLocation>
</comment>
<evidence type="ECO:0000256" key="7">
    <source>
        <dbReference type="ARBA" id="ARBA00022741"/>
    </source>
</evidence>
<name>A0A4R9K826_9LEPT</name>
<dbReference type="SUPFAM" id="SSF56059">
    <property type="entry name" value="Glutathione synthetase ATP-binding domain-like"/>
    <property type="match status" value="1"/>
</dbReference>
<accession>A0A4R9K826</accession>
<keyword evidence="8 16" id="KW-0067">ATP-binding</keyword>
<dbReference type="PANTHER" id="PTHR23132:SF23">
    <property type="entry name" value="D-ALANINE--D-ALANINE LIGASE B"/>
    <property type="match status" value="1"/>
</dbReference>
<evidence type="ECO:0000256" key="9">
    <source>
        <dbReference type="ARBA" id="ARBA00022960"/>
    </source>
</evidence>
<dbReference type="GO" id="GO:0046872">
    <property type="term" value="F:metal ion binding"/>
    <property type="evidence" value="ECO:0007669"/>
    <property type="project" value="UniProtKB-KW"/>
</dbReference>
<dbReference type="InterPro" id="IPR011761">
    <property type="entry name" value="ATP-grasp"/>
</dbReference>
<dbReference type="PANTHER" id="PTHR23132">
    <property type="entry name" value="D-ALANINE--D-ALANINE LIGASE"/>
    <property type="match status" value="1"/>
</dbReference>
<organism evidence="18 19">
    <name type="scientific">Leptospira ognonensis</name>
    <dbReference type="NCBI Taxonomy" id="2484945"/>
    <lineage>
        <taxon>Bacteria</taxon>
        <taxon>Pseudomonadati</taxon>
        <taxon>Spirochaetota</taxon>
        <taxon>Spirochaetia</taxon>
        <taxon>Leptospirales</taxon>
        <taxon>Leptospiraceae</taxon>
        <taxon>Leptospira</taxon>
    </lineage>
</organism>
<dbReference type="GO" id="GO:0008716">
    <property type="term" value="F:D-alanine-D-alanine ligase activity"/>
    <property type="evidence" value="ECO:0007669"/>
    <property type="project" value="UniProtKB-UniRule"/>
</dbReference>
<keyword evidence="11 13" id="KW-0961">Cell wall biogenesis/degradation</keyword>
<evidence type="ECO:0000256" key="16">
    <source>
        <dbReference type="PROSITE-ProRule" id="PRU00409"/>
    </source>
</evidence>
<evidence type="ECO:0000313" key="19">
    <source>
        <dbReference type="Proteomes" id="UP000297693"/>
    </source>
</evidence>
<dbReference type="EMBL" id="RQGD01000009">
    <property type="protein sequence ID" value="TGL62733.1"/>
    <property type="molecule type" value="Genomic_DNA"/>
</dbReference>
<dbReference type="OrthoDB" id="9813261at2"/>
<dbReference type="SUPFAM" id="SSF52440">
    <property type="entry name" value="PreATP-grasp domain"/>
    <property type="match status" value="1"/>
</dbReference>
<keyword evidence="19" id="KW-1185">Reference proteome</keyword>
<evidence type="ECO:0000256" key="5">
    <source>
        <dbReference type="ARBA" id="ARBA00022490"/>
    </source>
</evidence>
<keyword evidence="5 13" id="KW-0963">Cytoplasm</keyword>
<feature type="active site" evidence="14">
    <location>
        <position position="323"/>
    </location>
</feature>
<dbReference type="InterPro" id="IPR013815">
    <property type="entry name" value="ATP_grasp_subdomain_1"/>
</dbReference>
<dbReference type="NCBIfam" id="NF011170">
    <property type="entry name" value="PRK14572.1"/>
    <property type="match status" value="1"/>
</dbReference>
<keyword evidence="10 13" id="KW-0573">Peptidoglycan synthesis</keyword>
<feature type="binding site" evidence="15">
    <location>
        <position position="300"/>
    </location>
    <ligand>
        <name>Mg(2+)</name>
        <dbReference type="ChEBI" id="CHEBI:18420"/>
        <label>1</label>
    </ligand>
</feature>
<evidence type="ECO:0000256" key="2">
    <source>
        <dbReference type="ARBA" id="ARBA00004496"/>
    </source>
</evidence>
<dbReference type="Gene3D" id="3.30.1490.20">
    <property type="entry name" value="ATP-grasp fold, A domain"/>
    <property type="match status" value="1"/>
</dbReference>
<dbReference type="PROSITE" id="PS50975">
    <property type="entry name" value="ATP_GRASP"/>
    <property type="match status" value="1"/>
</dbReference>
<dbReference type="AlphaFoldDB" id="A0A4R9K826"/>
<dbReference type="GO" id="GO:0071555">
    <property type="term" value="P:cell wall organization"/>
    <property type="evidence" value="ECO:0007669"/>
    <property type="project" value="UniProtKB-KW"/>
</dbReference>
<dbReference type="HAMAP" id="MF_00047">
    <property type="entry name" value="Dala_Dala_lig"/>
    <property type="match status" value="1"/>
</dbReference>
<gene>
    <name evidence="13" type="primary">ddl</name>
    <name evidence="18" type="ORF">EHQ58_02385</name>
</gene>
<dbReference type="InterPro" id="IPR011095">
    <property type="entry name" value="Dala_Dala_lig_C"/>
</dbReference>
<feature type="binding site" evidence="15">
    <location>
        <position position="314"/>
    </location>
    <ligand>
        <name>Mg(2+)</name>
        <dbReference type="ChEBI" id="CHEBI:18420"/>
        <label>2</label>
    </ligand>
</feature>
<evidence type="ECO:0000256" key="6">
    <source>
        <dbReference type="ARBA" id="ARBA00022598"/>
    </source>
</evidence>
<dbReference type="Gene3D" id="3.40.50.20">
    <property type="match status" value="1"/>
</dbReference>
<dbReference type="GO" id="GO:0008360">
    <property type="term" value="P:regulation of cell shape"/>
    <property type="evidence" value="ECO:0007669"/>
    <property type="project" value="UniProtKB-KW"/>
</dbReference>
<feature type="binding site" evidence="15">
    <location>
        <position position="312"/>
    </location>
    <ligand>
        <name>Mg(2+)</name>
        <dbReference type="ChEBI" id="CHEBI:18420"/>
        <label>1</label>
    </ligand>
</feature>
<evidence type="ECO:0000256" key="12">
    <source>
        <dbReference type="ARBA" id="ARBA00047614"/>
    </source>
</evidence>
<comment type="pathway">
    <text evidence="13">Cell wall biogenesis; peptidoglycan biosynthesis.</text>
</comment>
<evidence type="ECO:0000256" key="4">
    <source>
        <dbReference type="ARBA" id="ARBA00012216"/>
    </source>
</evidence>
<dbReference type="InterPro" id="IPR011127">
    <property type="entry name" value="Dala_Dala_lig_N"/>
</dbReference>
<dbReference type="Pfam" id="PF07478">
    <property type="entry name" value="Dala_Dala_lig_C"/>
    <property type="match status" value="1"/>
</dbReference>
<evidence type="ECO:0000256" key="8">
    <source>
        <dbReference type="ARBA" id="ARBA00022840"/>
    </source>
</evidence>
<dbReference type="InterPro" id="IPR005905">
    <property type="entry name" value="D_ala_D_ala"/>
</dbReference>
<dbReference type="RefSeq" id="WP_135621739.1">
    <property type="nucleotide sequence ID" value="NZ_RQGD01000009.1"/>
</dbReference>
<evidence type="ECO:0000256" key="3">
    <source>
        <dbReference type="ARBA" id="ARBA00010871"/>
    </source>
</evidence>
<dbReference type="Pfam" id="PF01820">
    <property type="entry name" value="Dala_Dala_lig_N"/>
    <property type="match status" value="1"/>
</dbReference>
<dbReference type="Gene3D" id="3.30.470.20">
    <property type="entry name" value="ATP-grasp fold, B domain"/>
    <property type="match status" value="1"/>
</dbReference>
<comment type="catalytic activity">
    <reaction evidence="12 13">
        <text>2 D-alanine + ATP = D-alanyl-D-alanine + ADP + phosphate + H(+)</text>
        <dbReference type="Rhea" id="RHEA:11224"/>
        <dbReference type="ChEBI" id="CHEBI:15378"/>
        <dbReference type="ChEBI" id="CHEBI:30616"/>
        <dbReference type="ChEBI" id="CHEBI:43474"/>
        <dbReference type="ChEBI" id="CHEBI:57416"/>
        <dbReference type="ChEBI" id="CHEBI:57822"/>
        <dbReference type="ChEBI" id="CHEBI:456216"/>
        <dbReference type="EC" id="6.3.2.4"/>
    </reaction>
</comment>
<comment type="cofactor">
    <cofactor evidence="15">
        <name>Mg(2+)</name>
        <dbReference type="ChEBI" id="CHEBI:18420"/>
    </cofactor>
    <cofactor evidence="15">
        <name>Mn(2+)</name>
        <dbReference type="ChEBI" id="CHEBI:29035"/>
    </cofactor>
    <text evidence="15">Binds 2 magnesium or manganese ions per subunit.</text>
</comment>
<evidence type="ECO:0000256" key="10">
    <source>
        <dbReference type="ARBA" id="ARBA00022984"/>
    </source>
</evidence>
<keyword evidence="15" id="KW-0479">Metal-binding</keyword>
<proteinExistence type="inferred from homology"/>
<dbReference type="NCBIfam" id="TIGR01205">
    <property type="entry name" value="D_ala_D_alaTIGR"/>
    <property type="match status" value="1"/>
</dbReference>
<comment type="similarity">
    <text evidence="3 13">Belongs to the D-alanine--D-alanine ligase family.</text>
</comment>
<sequence>MNRKKIALLFGGVSTEHVISIRSSYFIYKTIDRSKFQVLPIYITPNSEWIIPNRSEAVFPDPTELPENHFASAFRSQNEILPNSDKHLLPTLGVEGIFIGLHGGQGENGSIQGFLEVSGIPYTGSGVMASALAMDKLRSNQLFDRAGIPVAPFCELNKKEVDVKRSILQLPIPFPVFIKPTLGGSSVNTGPAKTPEEAIKLIEKIFVTEDRVFIQELIQGTEVSIGVLEKKVNDRWEAFPLVATEIRPKSEFFDFTAKYTKGASEEITPAQVSTEIMDKLKSYTLLCHQTLGCRGYSRTDFIIRNGIPFVLETNTLPGMTGTSLIPQQAKALGIEMTDVFSWLLEQALSA</sequence>